<proteinExistence type="predicted"/>
<organism evidence="1 2">
    <name type="scientific">Mucor circinelloides f. circinelloides (strain 1006PhL)</name>
    <name type="common">Mucormycosis agent</name>
    <name type="synonym">Calyptromyces circinelloides</name>
    <dbReference type="NCBI Taxonomy" id="1220926"/>
    <lineage>
        <taxon>Eukaryota</taxon>
        <taxon>Fungi</taxon>
        <taxon>Fungi incertae sedis</taxon>
        <taxon>Mucoromycota</taxon>
        <taxon>Mucoromycotina</taxon>
        <taxon>Mucoromycetes</taxon>
        <taxon>Mucorales</taxon>
        <taxon>Mucorineae</taxon>
        <taxon>Mucoraceae</taxon>
        <taxon>Mucor</taxon>
    </lineage>
</organism>
<gene>
    <name evidence="1" type="ORF">HMPREF1544_00921</name>
</gene>
<keyword evidence="2" id="KW-1185">Reference proteome</keyword>
<reference evidence="2" key="1">
    <citation type="submission" date="2013-05" db="EMBL/GenBank/DDBJ databases">
        <title>The Genome sequence of Mucor circinelloides f. circinelloides 1006PhL.</title>
        <authorList>
            <consortium name="The Broad Institute Genomics Platform"/>
            <person name="Cuomo C."/>
            <person name="Earl A."/>
            <person name="Findley K."/>
            <person name="Lee S.C."/>
            <person name="Walker B."/>
            <person name="Young S."/>
            <person name="Zeng Q."/>
            <person name="Gargeya S."/>
            <person name="Fitzgerald M."/>
            <person name="Haas B."/>
            <person name="Abouelleil A."/>
            <person name="Allen A.W."/>
            <person name="Alvarado L."/>
            <person name="Arachchi H.M."/>
            <person name="Berlin A.M."/>
            <person name="Chapman S.B."/>
            <person name="Gainer-Dewar J."/>
            <person name="Goldberg J."/>
            <person name="Griggs A."/>
            <person name="Gujja S."/>
            <person name="Hansen M."/>
            <person name="Howarth C."/>
            <person name="Imamovic A."/>
            <person name="Ireland A."/>
            <person name="Larimer J."/>
            <person name="McCowan C."/>
            <person name="Murphy C."/>
            <person name="Pearson M."/>
            <person name="Poon T.W."/>
            <person name="Priest M."/>
            <person name="Roberts A."/>
            <person name="Saif S."/>
            <person name="Shea T."/>
            <person name="Sisk P."/>
            <person name="Sykes S."/>
            <person name="Wortman J."/>
            <person name="Nusbaum C."/>
            <person name="Birren B."/>
        </authorList>
    </citation>
    <scope>NUCLEOTIDE SEQUENCE [LARGE SCALE GENOMIC DNA]</scope>
    <source>
        <strain evidence="2">1006PhL</strain>
    </source>
</reference>
<dbReference type="VEuPathDB" id="FungiDB:HMPREF1544_00921"/>
<name>S2JVB7_MUCC1</name>
<sequence length="77" mass="8869">MSSITLGGALNAASVFKNARRVRRAKTSTAVHIPHEQHSALWLQCMDSWEKFVFRIWASSSPWNPQLQPLAMREYRN</sequence>
<dbReference type="EMBL" id="KE123901">
    <property type="protein sequence ID" value="EPB92352.1"/>
    <property type="molecule type" value="Genomic_DNA"/>
</dbReference>
<protein>
    <submittedName>
        <fullName evidence="1">Uncharacterized protein</fullName>
    </submittedName>
</protein>
<accession>S2JVB7</accession>
<dbReference type="OrthoDB" id="10269134at2759"/>
<dbReference type="AlphaFoldDB" id="S2JVB7"/>
<dbReference type="Proteomes" id="UP000014254">
    <property type="component" value="Unassembled WGS sequence"/>
</dbReference>
<evidence type="ECO:0000313" key="1">
    <source>
        <dbReference type="EMBL" id="EPB92352.1"/>
    </source>
</evidence>
<dbReference type="InParanoid" id="S2JVB7"/>
<evidence type="ECO:0000313" key="2">
    <source>
        <dbReference type="Proteomes" id="UP000014254"/>
    </source>
</evidence>